<evidence type="ECO:0000259" key="2">
    <source>
        <dbReference type="PROSITE" id="PS50113"/>
    </source>
</evidence>
<dbReference type="PROSITE" id="PS50883">
    <property type="entry name" value="EAL"/>
    <property type="match status" value="1"/>
</dbReference>
<dbReference type="NCBIfam" id="TIGR00229">
    <property type="entry name" value="sensory_box"/>
    <property type="match status" value="2"/>
</dbReference>
<dbReference type="SMART" id="SM00086">
    <property type="entry name" value="PAC"/>
    <property type="match status" value="3"/>
</dbReference>
<dbReference type="InterPro" id="IPR035919">
    <property type="entry name" value="EAL_sf"/>
</dbReference>
<dbReference type="CDD" id="cd01948">
    <property type="entry name" value="EAL"/>
    <property type="match status" value="1"/>
</dbReference>
<dbReference type="EMBL" id="FPBH01000052">
    <property type="protein sequence ID" value="SFU26354.1"/>
    <property type="molecule type" value="Genomic_DNA"/>
</dbReference>
<dbReference type="PANTHER" id="PTHR44757">
    <property type="entry name" value="DIGUANYLATE CYCLASE DGCP"/>
    <property type="match status" value="1"/>
</dbReference>
<dbReference type="InterPro" id="IPR043128">
    <property type="entry name" value="Rev_trsase/Diguanyl_cyclase"/>
</dbReference>
<dbReference type="Gene3D" id="3.30.450.20">
    <property type="entry name" value="PAS domain"/>
    <property type="match status" value="4"/>
</dbReference>
<dbReference type="NCBIfam" id="TIGR00254">
    <property type="entry name" value="GGDEF"/>
    <property type="match status" value="1"/>
</dbReference>
<dbReference type="Pfam" id="PF00990">
    <property type="entry name" value="GGDEF"/>
    <property type="match status" value="1"/>
</dbReference>
<dbReference type="Pfam" id="PF00563">
    <property type="entry name" value="EAL"/>
    <property type="match status" value="1"/>
</dbReference>
<gene>
    <name evidence="5" type="ORF">SAMN05192563_105244</name>
</gene>
<dbReference type="CDD" id="cd01949">
    <property type="entry name" value="GGDEF"/>
    <property type="match status" value="1"/>
</dbReference>
<sequence>MFAAEFSGPLRMTARSPYGYHGRHSVDGINAADTHVSSSLFEEIARTAALICQVPIAAITFSDPNLRWLYSEIQISHADWMAAEAVFLPCSPIEDRGKAVADTIEDPRCSQKPFALDGIDIRFYANVPIRLVIEDRCVGILSVAACEPRQLSDVQRLALDSLARLALSSLLNSSSLASAWIEGEADSNRNSDLNFVLLADCRGRIDCANPASARYLESISLGLADINLRDLVDPEYWTSVDSALSGAIERRLSSPFIVRVAGHENTDRWMRWIYQSVADLQGRTVAIYAVGHDISEFRQAELALAKSERQRRQLFERTPALLHSMDAQGNVLSVSDLWLSTLGYSRDEVLDRSWSDFLTPASREYVRSVVLPEFFRIGHCRGVKCAMTRKDGRAVDVQLAGVVLDRRDDGTPLRSMIVVENITDHRKIEAILCENERRSRALVENLQVGFAMLETISDDASKIVDFRFVAANAAISKTSNFTPNLLIGKTVSEVVGRSGKPGWDWLGTFTSVVSTGNPIALQEVPTSSGGWVDMVAYCPGPGQCAVLLLDMTERKQMQSSLAEQHKLLRVTLHSIADGVVTTDQEGCITYLNPAAERLTGWSIENTHGLRLKDVFDARSERSGKQELDPVSKCLAENRVVNSADSIVLISRVGREHVLNTSAAPIVNAEGQVLGAVLVFHDVTEQRRLAKEMSYRATHDALTGLLNRAEFETRLERMLTDAHETGSEHAMLYIDLDQFKVVNDAFGHIVGDQMLQQVTEQLAQCIRTNDTLARLGGDEFGVILEQCDMEWANRIATRICEHLDEFRFTFSQRRFHIGASIGLVPIDNRWPTVASLLQAADSACYAAKDAGRNRVHSWVDADEVVSARHGELLWITRLEQALDEDRFELYAQLIEPLDSEDSGVRCELLLRLREPDGNLILPGVFLLPAERFQMASRIDRWVVKRVFAWMACHRGRLKHVKSISVNLSGQSIGDRSFHRYVRDLADTFDIELDKLCFEITETAAITNLRVATEFIELLRLQGISFALDDFGSGASSFGYLKALPVDYLKIDGQFVTNLDKDPIDRAMVRCISDVANALGKRTVAEFVETSAVAALLRDMGIDYIQGYFVHVPAPMDEVLAAADG</sequence>
<reference evidence="5 6" key="1">
    <citation type="submission" date="2016-10" db="EMBL/GenBank/DDBJ databases">
        <authorList>
            <person name="de Groot N.N."/>
        </authorList>
    </citation>
    <scope>NUCLEOTIDE SEQUENCE [LARGE SCALE GENOMIC DNA]</scope>
    <source>
        <strain evidence="5 6">LMG 27731</strain>
    </source>
</reference>
<dbReference type="SUPFAM" id="SSF55073">
    <property type="entry name" value="Nucleotide cyclase"/>
    <property type="match status" value="1"/>
</dbReference>
<proteinExistence type="predicted"/>
<dbReference type="PROSITE" id="PS50113">
    <property type="entry name" value="PAC"/>
    <property type="match status" value="2"/>
</dbReference>
<protein>
    <submittedName>
        <fullName evidence="5">PAS domain S-box-containing protein/diguanylate cyclase (GGDEF) domain-containing protein</fullName>
    </submittedName>
</protein>
<feature type="domain" description="PAC" evidence="2">
    <location>
        <begin position="254"/>
        <end position="306"/>
    </location>
</feature>
<feature type="domain" description="GGDEF" evidence="4">
    <location>
        <begin position="726"/>
        <end position="859"/>
    </location>
</feature>
<feature type="domain" description="PAC" evidence="2">
    <location>
        <begin position="642"/>
        <end position="694"/>
    </location>
</feature>
<dbReference type="Gene3D" id="3.20.20.450">
    <property type="entry name" value="EAL domain"/>
    <property type="match status" value="1"/>
</dbReference>
<feature type="domain" description="PAS" evidence="1">
    <location>
        <begin position="564"/>
        <end position="608"/>
    </location>
</feature>
<dbReference type="InterPro" id="IPR029016">
    <property type="entry name" value="GAF-like_dom_sf"/>
</dbReference>
<dbReference type="InterPro" id="IPR000160">
    <property type="entry name" value="GGDEF_dom"/>
</dbReference>
<evidence type="ECO:0000259" key="1">
    <source>
        <dbReference type="PROSITE" id="PS50112"/>
    </source>
</evidence>
<dbReference type="Gene3D" id="3.30.70.270">
    <property type="match status" value="1"/>
</dbReference>
<dbReference type="InterPro" id="IPR000014">
    <property type="entry name" value="PAS"/>
</dbReference>
<dbReference type="InterPro" id="IPR013656">
    <property type="entry name" value="PAS_4"/>
</dbReference>
<dbReference type="GO" id="GO:0003824">
    <property type="term" value="F:catalytic activity"/>
    <property type="evidence" value="ECO:0007669"/>
    <property type="project" value="UniProtKB-ARBA"/>
</dbReference>
<dbReference type="Pfam" id="PF13426">
    <property type="entry name" value="PAS_9"/>
    <property type="match status" value="1"/>
</dbReference>
<dbReference type="Pfam" id="PF08448">
    <property type="entry name" value="PAS_4"/>
    <property type="match status" value="1"/>
</dbReference>
<evidence type="ECO:0000259" key="4">
    <source>
        <dbReference type="PROSITE" id="PS50887"/>
    </source>
</evidence>
<dbReference type="PROSITE" id="PS50112">
    <property type="entry name" value="PAS"/>
    <property type="match status" value="2"/>
</dbReference>
<dbReference type="SUPFAM" id="SSF55785">
    <property type="entry name" value="PYP-like sensor domain (PAS domain)"/>
    <property type="match status" value="4"/>
</dbReference>
<dbReference type="Gene3D" id="3.30.450.40">
    <property type="match status" value="1"/>
</dbReference>
<dbReference type="PROSITE" id="PS50887">
    <property type="entry name" value="GGDEF"/>
    <property type="match status" value="1"/>
</dbReference>
<feature type="domain" description="PAS" evidence="1">
    <location>
        <begin position="307"/>
        <end position="378"/>
    </location>
</feature>
<dbReference type="InterPro" id="IPR052155">
    <property type="entry name" value="Biofilm_reg_signaling"/>
</dbReference>
<name>A0A1I7ER05_9BURK</name>
<evidence type="ECO:0000313" key="6">
    <source>
        <dbReference type="Proteomes" id="UP000198844"/>
    </source>
</evidence>
<dbReference type="AlphaFoldDB" id="A0A1I7ER05"/>
<dbReference type="SMART" id="SM00267">
    <property type="entry name" value="GGDEF"/>
    <property type="match status" value="1"/>
</dbReference>
<evidence type="ECO:0000259" key="3">
    <source>
        <dbReference type="PROSITE" id="PS50883"/>
    </source>
</evidence>
<dbReference type="SMART" id="SM00052">
    <property type="entry name" value="EAL"/>
    <property type="match status" value="1"/>
</dbReference>
<dbReference type="FunFam" id="3.30.70.270:FF:000001">
    <property type="entry name" value="Diguanylate cyclase domain protein"/>
    <property type="match status" value="1"/>
</dbReference>
<dbReference type="Proteomes" id="UP000198844">
    <property type="component" value="Unassembled WGS sequence"/>
</dbReference>
<dbReference type="SUPFAM" id="SSF55781">
    <property type="entry name" value="GAF domain-like"/>
    <property type="match status" value="1"/>
</dbReference>
<feature type="domain" description="EAL" evidence="3">
    <location>
        <begin position="870"/>
        <end position="1123"/>
    </location>
</feature>
<dbReference type="InterPro" id="IPR001633">
    <property type="entry name" value="EAL_dom"/>
</dbReference>
<dbReference type="InterPro" id="IPR035965">
    <property type="entry name" value="PAS-like_dom_sf"/>
</dbReference>
<evidence type="ECO:0000313" key="5">
    <source>
        <dbReference type="EMBL" id="SFU26354.1"/>
    </source>
</evidence>
<accession>A0A1I7ER05</accession>
<dbReference type="InterPro" id="IPR000700">
    <property type="entry name" value="PAS-assoc_C"/>
</dbReference>
<dbReference type="SMART" id="SM00091">
    <property type="entry name" value="PAS"/>
    <property type="match status" value="3"/>
</dbReference>
<dbReference type="SUPFAM" id="SSF141868">
    <property type="entry name" value="EAL domain-like"/>
    <property type="match status" value="1"/>
</dbReference>
<dbReference type="InterPro" id="IPR029787">
    <property type="entry name" value="Nucleotide_cyclase"/>
</dbReference>
<dbReference type="CDD" id="cd00130">
    <property type="entry name" value="PAS"/>
    <property type="match status" value="2"/>
</dbReference>
<dbReference type="InterPro" id="IPR001610">
    <property type="entry name" value="PAC"/>
</dbReference>
<organism evidence="5 6">
    <name type="scientific">Paraburkholderia aspalathi</name>
    <dbReference type="NCBI Taxonomy" id="1324617"/>
    <lineage>
        <taxon>Bacteria</taxon>
        <taxon>Pseudomonadati</taxon>
        <taxon>Pseudomonadota</taxon>
        <taxon>Betaproteobacteria</taxon>
        <taxon>Burkholderiales</taxon>
        <taxon>Burkholderiaceae</taxon>
        <taxon>Paraburkholderia</taxon>
    </lineage>
</organism>
<dbReference type="PANTHER" id="PTHR44757:SF4">
    <property type="entry name" value="DIGUANYLATE CYCLASE DGCE-RELATED"/>
    <property type="match status" value="1"/>
</dbReference>